<feature type="transmembrane region" description="Helical" evidence="6">
    <location>
        <begin position="6"/>
        <end position="25"/>
    </location>
</feature>
<organism evidence="7 8">
    <name type="scientific">Candidatus Vampirococcus lugosii</name>
    <dbReference type="NCBI Taxonomy" id="2789015"/>
    <lineage>
        <taxon>Bacteria</taxon>
        <taxon>Candidatus Absconditibacteriota</taxon>
        <taxon>Vampirococcus</taxon>
    </lineage>
</organism>
<dbReference type="PANTHER" id="PTHR34478">
    <property type="entry name" value="PROTEIN LEMA"/>
    <property type="match status" value="1"/>
</dbReference>
<keyword evidence="3 6" id="KW-0812">Transmembrane</keyword>
<name>A0ABS5QNI0_9BACT</name>
<dbReference type="InterPro" id="IPR023353">
    <property type="entry name" value="LemA-like_dom_sf"/>
</dbReference>
<proteinExistence type="inferred from homology"/>
<dbReference type="SUPFAM" id="SSF140478">
    <property type="entry name" value="LemA-like"/>
    <property type="match status" value="1"/>
</dbReference>
<sequence length="186" mass="21473">MTSTIVILIILGIIIIYIIIIYNKLVKLKNNRENSFSDIDVQLKMRADLIPQLLESIKGYMNHEKETLQKVTEARTSFLNSNTVDEKVQSGNMLEGTLKSLFAVSESYPDLKANQNFLQMQNEMSNIENKLASSRRYFNSSTKELNTYVEIFPSNIIAPIFGFNKKEYFEIDNREELEKAPKISFN</sequence>
<evidence type="ECO:0000256" key="3">
    <source>
        <dbReference type="ARBA" id="ARBA00022692"/>
    </source>
</evidence>
<dbReference type="PANTHER" id="PTHR34478:SF1">
    <property type="entry name" value="PROTEIN LEMA"/>
    <property type="match status" value="1"/>
</dbReference>
<dbReference type="Proteomes" id="UP000680365">
    <property type="component" value="Unassembled WGS sequence"/>
</dbReference>
<comment type="similarity">
    <text evidence="2">Belongs to the LemA family.</text>
</comment>
<dbReference type="Gene3D" id="1.20.1440.20">
    <property type="entry name" value="LemA-like domain"/>
    <property type="match status" value="1"/>
</dbReference>
<protein>
    <submittedName>
        <fullName evidence="7">Membrane protein</fullName>
    </submittedName>
</protein>
<comment type="caution">
    <text evidence="7">The sequence shown here is derived from an EMBL/GenBank/DDBJ whole genome shotgun (WGS) entry which is preliminary data.</text>
</comment>
<keyword evidence="5 6" id="KW-0472">Membrane</keyword>
<keyword evidence="8" id="KW-1185">Reference proteome</keyword>
<evidence type="ECO:0000256" key="1">
    <source>
        <dbReference type="ARBA" id="ARBA00004167"/>
    </source>
</evidence>
<evidence type="ECO:0000313" key="8">
    <source>
        <dbReference type="Proteomes" id="UP000680365"/>
    </source>
</evidence>
<evidence type="ECO:0000256" key="4">
    <source>
        <dbReference type="ARBA" id="ARBA00022989"/>
    </source>
</evidence>
<evidence type="ECO:0000256" key="6">
    <source>
        <dbReference type="SAM" id="Phobius"/>
    </source>
</evidence>
<reference evidence="7 8" key="1">
    <citation type="journal article" date="2021" name="Nat. Commun.">
        <title>Reductive evolution and unique predatory mode in the CPR bacterium Vampirococcus lugosii.</title>
        <authorList>
            <person name="Moreira D."/>
            <person name="Zivanovic Y."/>
            <person name="Lopez-Archilla A.I."/>
            <person name="Iniesto M."/>
            <person name="Lopez-Garcia P."/>
        </authorList>
    </citation>
    <scope>NUCLEOTIDE SEQUENCE [LARGE SCALE GENOMIC DNA]</scope>
    <source>
        <strain evidence="7">Chiprana</strain>
    </source>
</reference>
<dbReference type="RefSeq" id="WP_213349567.1">
    <property type="nucleotide sequence ID" value="NZ_JAEDAM010000055.1"/>
</dbReference>
<keyword evidence="4 6" id="KW-1133">Transmembrane helix</keyword>
<dbReference type="InterPro" id="IPR007156">
    <property type="entry name" value="MamQ_LemA"/>
</dbReference>
<comment type="subcellular location">
    <subcellularLocation>
        <location evidence="1">Membrane</location>
        <topology evidence="1">Single-pass membrane protein</topology>
    </subcellularLocation>
</comment>
<accession>A0ABS5QNI0</accession>
<evidence type="ECO:0000313" key="7">
    <source>
        <dbReference type="EMBL" id="MBS8122211.1"/>
    </source>
</evidence>
<evidence type="ECO:0000256" key="2">
    <source>
        <dbReference type="ARBA" id="ARBA00008854"/>
    </source>
</evidence>
<evidence type="ECO:0000256" key="5">
    <source>
        <dbReference type="ARBA" id="ARBA00023136"/>
    </source>
</evidence>
<dbReference type="Pfam" id="PF04011">
    <property type="entry name" value="LemA"/>
    <property type="match status" value="1"/>
</dbReference>
<dbReference type="EMBL" id="JAEDAM010000055">
    <property type="protein sequence ID" value="MBS8122211.1"/>
    <property type="molecule type" value="Genomic_DNA"/>
</dbReference>
<gene>
    <name evidence="7" type="ORF">VAMP_171n88</name>
</gene>